<dbReference type="GO" id="GO:0003677">
    <property type="term" value="F:DNA binding"/>
    <property type="evidence" value="ECO:0007669"/>
    <property type="project" value="InterPro"/>
</dbReference>
<protein>
    <submittedName>
        <fullName evidence="1">Uncharacterized protein</fullName>
    </submittedName>
</protein>
<dbReference type="CDD" id="cd00130">
    <property type="entry name" value="PAS"/>
    <property type="match status" value="1"/>
</dbReference>
<dbReference type="Gene3D" id="1.10.260.40">
    <property type="entry name" value="lambda repressor-like DNA-binding domains"/>
    <property type="match status" value="1"/>
</dbReference>
<dbReference type="RefSeq" id="WP_085150181.1">
    <property type="nucleotide sequence ID" value="NZ_AP022612.1"/>
</dbReference>
<dbReference type="OrthoDB" id="2679623at2"/>
<evidence type="ECO:0000313" key="2">
    <source>
        <dbReference type="Proteomes" id="UP000466931"/>
    </source>
</evidence>
<dbReference type="Gene3D" id="3.30.450.20">
    <property type="entry name" value="PAS domain"/>
    <property type="match status" value="1"/>
</dbReference>
<name>A0A7I7XR36_9MYCO</name>
<organism evidence="1 2">
    <name type="scientific">Mycolicibacterium confluentis</name>
    <dbReference type="NCBI Taxonomy" id="28047"/>
    <lineage>
        <taxon>Bacteria</taxon>
        <taxon>Bacillati</taxon>
        <taxon>Actinomycetota</taxon>
        <taxon>Actinomycetes</taxon>
        <taxon>Mycobacteriales</taxon>
        <taxon>Mycobacteriaceae</taxon>
        <taxon>Mycolicibacterium</taxon>
    </lineage>
</organism>
<gene>
    <name evidence="1" type="ORF">MCNF_03520</name>
</gene>
<dbReference type="SUPFAM" id="SSF55785">
    <property type="entry name" value="PYP-like sensor domain (PAS domain)"/>
    <property type="match status" value="1"/>
</dbReference>
<keyword evidence="2" id="KW-1185">Reference proteome</keyword>
<dbReference type="InterPro" id="IPR010982">
    <property type="entry name" value="Lambda_DNA-bd_dom_sf"/>
</dbReference>
<dbReference type="Pfam" id="PF08448">
    <property type="entry name" value="PAS_4"/>
    <property type="match status" value="1"/>
</dbReference>
<dbReference type="EMBL" id="AP022612">
    <property type="protein sequence ID" value="BBZ31747.1"/>
    <property type="molecule type" value="Genomic_DNA"/>
</dbReference>
<reference evidence="1" key="1">
    <citation type="journal article" date="2019" name="Emerg. Microbes Infect.">
        <title>Comprehensive subspecies identification of 175 nontuberculous mycobacteria species based on 7547 genomic profiles.</title>
        <authorList>
            <person name="Matsumoto Y."/>
            <person name="Kinjo T."/>
            <person name="Motooka D."/>
            <person name="Nabeya D."/>
            <person name="Jung N."/>
            <person name="Uechi K."/>
            <person name="Horii T."/>
            <person name="Iida T."/>
            <person name="Fujita J."/>
            <person name="Nakamura S."/>
        </authorList>
    </citation>
    <scope>NUCLEOTIDE SEQUENCE [LARGE SCALE GENOMIC DNA]</scope>
    <source>
        <strain evidence="1">JCM 13671</strain>
    </source>
</reference>
<dbReference type="InterPro" id="IPR000014">
    <property type="entry name" value="PAS"/>
</dbReference>
<evidence type="ECO:0000313" key="1">
    <source>
        <dbReference type="EMBL" id="BBZ31747.1"/>
    </source>
</evidence>
<proteinExistence type="predicted"/>
<accession>A0A7I7XR36</accession>
<dbReference type="AlphaFoldDB" id="A0A7I7XR36"/>
<sequence length="383" mass="41174">MTAAAGTTSGEALRGLIITALADRSEPISTSELRRSLAAQFNVYVMTETMYRGLAILERRGQVAKLDNDGRRARWVLRADTALSEQDVVPAVSTAHAARPLRNASDCVKLVGLDGTLLHMNQRGCQTLGLPLDETDFGMPWLELLPSSIRGAGMRALQTAAGGTRTEFIGKTVGAFGEPTFWQNSLTPVADDDGRAGEILCLSRDVTDAIADRATRRLGAAKPAASGSRRRAPSLPGGKPMIELAGTFQQRLNALFAGVQAPDRGGYSNSEVVTGLAARGVHISGPYLSQLRAGLRERPSESISGALCDFFGVRAVYLAAEYRISDLPYLTRLISDLRWLALAHDPDVRRLTSLVLDLGENHREELFGHLAGRAVDTDIAQTP</sequence>
<reference evidence="1" key="2">
    <citation type="submission" date="2020-02" db="EMBL/GenBank/DDBJ databases">
        <authorList>
            <person name="Matsumoto Y."/>
            <person name="Motooka D."/>
            <person name="Nakamura S."/>
        </authorList>
    </citation>
    <scope>NUCLEOTIDE SEQUENCE</scope>
    <source>
        <strain evidence="1">JCM 13671</strain>
    </source>
</reference>
<dbReference type="Proteomes" id="UP000466931">
    <property type="component" value="Chromosome"/>
</dbReference>
<dbReference type="InterPro" id="IPR035965">
    <property type="entry name" value="PAS-like_dom_sf"/>
</dbReference>
<dbReference type="InterPro" id="IPR013656">
    <property type="entry name" value="PAS_4"/>
</dbReference>